<comment type="similarity">
    <text evidence="3 12">Belongs to the binding-protein-dependent transport system permease family. CysTW subfamily.</text>
</comment>
<comment type="caution">
    <text evidence="15">The sequence shown here is derived from an EMBL/GenBank/DDBJ whole genome shotgun (WGS) entry which is preliminary data.</text>
</comment>
<feature type="domain" description="ABC transmembrane type-1" evidence="14">
    <location>
        <begin position="73"/>
        <end position="275"/>
    </location>
</feature>
<keyword evidence="5" id="KW-1003">Cell membrane</keyword>
<evidence type="ECO:0000259" key="14">
    <source>
        <dbReference type="PROSITE" id="PS50928"/>
    </source>
</evidence>
<name>A0A211ZIA5_9PROT</name>
<evidence type="ECO:0000256" key="11">
    <source>
        <dbReference type="RuleBase" id="RU363032"/>
    </source>
</evidence>
<evidence type="ECO:0000256" key="8">
    <source>
        <dbReference type="ARBA" id="ARBA00022692"/>
    </source>
</evidence>
<evidence type="ECO:0000256" key="13">
    <source>
        <dbReference type="SAM" id="MobiDB-lite"/>
    </source>
</evidence>
<evidence type="ECO:0000256" key="4">
    <source>
        <dbReference type="ARBA" id="ARBA00022448"/>
    </source>
</evidence>
<gene>
    <name evidence="15" type="ORF">BWR60_21780</name>
</gene>
<dbReference type="InterPro" id="IPR035906">
    <property type="entry name" value="MetI-like_sf"/>
</dbReference>
<evidence type="ECO:0000256" key="3">
    <source>
        <dbReference type="ARBA" id="ARBA00007069"/>
    </source>
</evidence>
<dbReference type="InterPro" id="IPR000515">
    <property type="entry name" value="MetI-like"/>
</dbReference>
<dbReference type="CDD" id="cd06261">
    <property type="entry name" value="TM_PBP2"/>
    <property type="match status" value="1"/>
</dbReference>
<comment type="function">
    <text evidence="1 12">Part of the binding-protein-dependent transport system for molybdenum; probably responsible for the translocation of the substrate across the membrane.</text>
</comment>
<feature type="transmembrane region" description="Helical" evidence="11">
    <location>
        <begin position="79"/>
        <end position="99"/>
    </location>
</feature>
<feature type="transmembrane region" description="Helical" evidence="11">
    <location>
        <begin position="196"/>
        <end position="221"/>
    </location>
</feature>
<dbReference type="Proteomes" id="UP000196655">
    <property type="component" value="Unassembled WGS sequence"/>
</dbReference>
<comment type="subcellular location">
    <subcellularLocation>
        <location evidence="2 12">Cell inner membrane</location>
        <topology evidence="2 12">Multi-pass membrane protein</topology>
    </subcellularLocation>
    <subcellularLocation>
        <location evidence="11">Cell membrane</location>
        <topology evidence="11">Multi-pass membrane protein</topology>
    </subcellularLocation>
</comment>
<dbReference type="GO" id="GO:0005886">
    <property type="term" value="C:plasma membrane"/>
    <property type="evidence" value="ECO:0007669"/>
    <property type="project" value="UniProtKB-SubCell"/>
</dbReference>
<evidence type="ECO:0000256" key="5">
    <source>
        <dbReference type="ARBA" id="ARBA00022475"/>
    </source>
</evidence>
<feature type="region of interest" description="Disordered" evidence="13">
    <location>
        <begin position="1"/>
        <end position="55"/>
    </location>
</feature>
<dbReference type="FunFam" id="1.10.3720.10:FF:000018">
    <property type="entry name" value="Molybdenum transport system permease"/>
    <property type="match status" value="1"/>
</dbReference>
<feature type="transmembrane region" description="Helical" evidence="11">
    <location>
        <begin position="257"/>
        <end position="277"/>
    </location>
</feature>
<dbReference type="NCBIfam" id="TIGR02141">
    <property type="entry name" value="modB_ABC"/>
    <property type="match status" value="1"/>
</dbReference>
<evidence type="ECO:0000313" key="16">
    <source>
        <dbReference type="Proteomes" id="UP000196655"/>
    </source>
</evidence>
<keyword evidence="7 12" id="KW-0997">Cell inner membrane</keyword>
<dbReference type="GO" id="GO:0015098">
    <property type="term" value="F:molybdate ion transmembrane transporter activity"/>
    <property type="evidence" value="ECO:0007669"/>
    <property type="project" value="UniProtKB-UniRule"/>
</dbReference>
<evidence type="ECO:0000256" key="10">
    <source>
        <dbReference type="ARBA" id="ARBA00023136"/>
    </source>
</evidence>
<keyword evidence="8 11" id="KW-0812">Transmembrane</keyword>
<dbReference type="Gene3D" id="1.10.3720.10">
    <property type="entry name" value="MetI-like"/>
    <property type="match status" value="1"/>
</dbReference>
<dbReference type="OrthoDB" id="9804629at2"/>
<organism evidence="15 16">
    <name type="scientific">Inquilinus limosus</name>
    <dbReference type="NCBI Taxonomy" id="171674"/>
    <lineage>
        <taxon>Bacteria</taxon>
        <taxon>Pseudomonadati</taxon>
        <taxon>Pseudomonadota</taxon>
        <taxon>Alphaproteobacteria</taxon>
        <taxon>Rhodospirillales</taxon>
        <taxon>Rhodospirillaceae</taxon>
        <taxon>Inquilinus</taxon>
    </lineage>
</organism>
<protein>
    <recommendedName>
        <fullName evidence="12">Molybdenum transport system permease</fullName>
    </recommendedName>
</protein>
<feature type="transmembrane region" description="Helical" evidence="11">
    <location>
        <begin position="111"/>
        <end position="133"/>
    </location>
</feature>
<dbReference type="PANTHER" id="PTHR30183:SF3">
    <property type="entry name" value="MOLYBDENUM TRANSPORT SYSTEM PERMEASE PROTEIN MODB"/>
    <property type="match status" value="1"/>
</dbReference>
<accession>A0A211ZIA5</accession>
<reference evidence="16" key="1">
    <citation type="submission" date="2017-05" db="EMBL/GenBank/DDBJ databases">
        <authorList>
            <person name="Macchi M."/>
            <person name="Festa S."/>
            <person name="Coppotelli B.M."/>
            <person name="Morelli I.S."/>
        </authorList>
    </citation>
    <scope>NUCLEOTIDE SEQUENCE [LARGE SCALE GENOMIC DNA]</scope>
    <source>
        <strain evidence="16">I</strain>
    </source>
</reference>
<keyword evidence="10 11" id="KW-0472">Membrane</keyword>
<dbReference type="EMBL" id="NHON01000045">
    <property type="protein sequence ID" value="OWJ65001.1"/>
    <property type="molecule type" value="Genomic_DNA"/>
</dbReference>
<evidence type="ECO:0000256" key="1">
    <source>
        <dbReference type="ARBA" id="ARBA00002949"/>
    </source>
</evidence>
<evidence type="ECO:0000256" key="7">
    <source>
        <dbReference type="ARBA" id="ARBA00022519"/>
    </source>
</evidence>
<keyword evidence="9 11" id="KW-1133">Transmembrane helix</keyword>
<dbReference type="PROSITE" id="PS50928">
    <property type="entry name" value="ABC_TM1"/>
    <property type="match status" value="1"/>
</dbReference>
<evidence type="ECO:0000256" key="9">
    <source>
        <dbReference type="ARBA" id="ARBA00022989"/>
    </source>
</evidence>
<feature type="transmembrane region" description="Helical" evidence="11">
    <location>
        <begin position="153"/>
        <end position="176"/>
    </location>
</feature>
<evidence type="ECO:0000256" key="12">
    <source>
        <dbReference type="RuleBase" id="RU365097"/>
    </source>
</evidence>
<dbReference type="STRING" id="1122125.GCA_000423185_05033"/>
<dbReference type="SUPFAM" id="SSF161098">
    <property type="entry name" value="MetI-like"/>
    <property type="match status" value="1"/>
</dbReference>
<proteinExistence type="inferred from homology"/>
<evidence type="ECO:0000313" key="15">
    <source>
        <dbReference type="EMBL" id="OWJ65001.1"/>
    </source>
</evidence>
<evidence type="ECO:0000256" key="2">
    <source>
        <dbReference type="ARBA" id="ARBA00004429"/>
    </source>
</evidence>
<keyword evidence="4 11" id="KW-0813">Transport</keyword>
<keyword evidence="6 12" id="KW-0500">Molybdenum</keyword>
<dbReference type="Pfam" id="PF00528">
    <property type="entry name" value="BPD_transp_1"/>
    <property type="match status" value="1"/>
</dbReference>
<keyword evidence="16" id="KW-1185">Reference proteome</keyword>
<dbReference type="NCBIfam" id="NF006939">
    <property type="entry name" value="PRK09421.1"/>
    <property type="match status" value="1"/>
</dbReference>
<sequence>MPLPSSPPLAGGEDGRGRRCGAAPWDPAFIAYSRRRRPWRRQPPPPTPSREGRGRSACGNLVFDFTPDELTAILLSLKVSLWAMVVSLPLGVLVALALARGRFWGKSILNGVVHLPLVLPPVVTGYILLLLFGKMGPIGSVLAQLGIVFSFRWTGAALAAGVMGFPLMVRAIRLSIESVDRRLEAAAGTLGASPPWVFLTVTLPLILPGVIAGAILCFAKAMGEFGATITFVSNIPGQTQTLPSAIYTFTQVPGGDIGALRLTLVSVVIAMAALLASEIMARRAGVRVQAA</sequence>
<dbReference type="PANTHER" id="PTHR30183">
    <property type="entry name" value="MOLYBDENUM TRANSPORT SYSTEM PERMEASE PROTEIN MODB"/>
    <property type="match status" value="1"/>
</dbReference>
<dbReference type="InterPro" id="IPR011867">
    <property type="entry name" value="ModB_ABC"/>
</dbReference>
<dbReference type="AlphaFoldDB" id="A0A211ZIA5"/>
<evidence type="ECO:0000256" key="6">
    <source>
        <dbReference type="ARBA" id="ARBA00022505"/>
    </source>
</evidence>